<protein>
    <recommendedName>
        <fullName evidence="1">Metal-dependent carboxypeptidase</fullName>
        <ecNumber evidence="1">3.4.17.19</ecNumber>
    </recommendedName>
</protein>
<keyword evidence="2" id="KW-0862">Zinc</keyword>
<organism evidence="4 5">
    <name type="scientific">Aureliella helgolandensis</name>
    <dbReference type="NCBI Taxonomy" id="2527968"/>
    <lineage>
        <taxon>Bacteria</taxon>
        <taxon>Pseudomonadati</taxon>
        <taxon>Planctomycetota</taxon>
        <taxon>Planctomycetia</taxon>
        <taxon>Pirellulales</taxon>
        <taxon>Pirellulaceae</taxon>
        <taxon>Aureliella</taxon>
    </lineage>
</organism>
<dbReference type="PRINTS" id="PR00998">
    <property type="entry name" value="CRBOXYPTASET"/>
</dbReference>
<evidence type="ECO:0000256" key="1">
    <source>
        <dbReference type="PIRNR" id="PIRNR006615"/>
    </source>
</evidence>
<comment type="similarity">
    <text evidence="1">Belongs to the peptidase M32 family.</text>
</comment>
<name>A0A518GGA2_9BACT</name>
<evidence type="ECO:0000256" key="3">
    <source>
        <dbReference type="PIRSR" id="PIRSR006615-2"/>
    </source>
</evidence>
<keyword evidence="1 4" id="KW-0121">Carboxypeptidase</keyword>
<dbReference type="PANTHER" id="PTHR34217:SF1">
    <property type="entry name" value="CARBOXYPEPTIDASE 1"/>
    <property type="match status" value="1"/>
</dbReference>
<feature type="active site" description="Proton donor/acceptor" evidence="3">
    <location>
        <position position="274"/>
    </location>
</feature>
<evidence type="ECO:0000313" key="5">
    <source>
        <dbReference type="Proteomes" id="UP000318017"/>
    </source>
</evidence>
<accession>A0A518GGA2</accession>
<keyword evidence="1" id="KW-0645">Protease</keyword>
<dbReference type="KEGG" id="ahel:Q31a_60050"/>
<keyword evidence="1 4" id="KW-0378">Hydrolase</keyword>
<keyword evidence="1 2" id="KW-0479">Metal-binding</keyword>
<dbReference type="OrthoDB" id="9772308at2"/>
<dbReference type="InterPro" id="IPR001333">
    <property type="entry name" value="Peptidase_M32_Taq"/>
</dbReference>
<evidence type="ECO:0000256" key="2">
    <source>
        <dbReference type="PIRSR" id="PIRSR006615-1"/>
    </source>
</evidence>
<reference evidence="4 5" key="1">
    <citation type="submission" date="2019-02" db="EMBL/GenBank/DDBJ databases">
        <title>Deep-cultivation of Planctomycetes and their phenomic and genomic characterization uncovers novel biology.</title>
        <authorList>
            <person name="Wiegand S."/>
            <person name="Jogler M."/>
            <person name="Boedeker C."/>
            <person name="Pinto D."/>
            <person name="Vollmers J."/>
            <person name="Rivas-Marin E."/>
            <person name="Kohn T."/>
            <person name="Peeters S.H."/>
            <person name="Heuer A."/>
            <person name="Rast P."/>
            <person name="Oberbeckmann S."/>
            <person name="Bunk B."/>
            <person name="Jeske O."/>
            <person name="Meyerdierks A."/>
            <person name="Storesund J.E."/>
            <person name="Kallscheuer N."/>
            <person name="Luecker S."/>
            <person name="Lage O.M."/>
            <person name="Pohl T."/>
            <person name="Merkel B.J."/>
            <person name="Hornburger P."/>
            <person name="Mueller R.-W."/>
            <person name="Bruemmer F."/>
            <person name="Labrenz M."/>
            <person name="Spormann A.M."/>
            <person name="Op den Camp H."/>
            <person name="Overmann J."/>
            <person name="Amann R."/>
            <person name="Jetten M.S.M."/>
            <person name="Mascher T."/>
            <person name="Medema M.H."/>
            <person name="Devos D.P."/>
            <person name="Kaster A.-K."/>
            <person name="Ovreas L."/>
            <person name="Rohde M."/>
            <person name="Galperin M.Y."/>
            <person name="Jogler C."/>
        </authorList>
    </citation>
    <scope>NUCLEOTIDE SEQUENCE [LARGE SCALE GENOMIC DNA]</scope>
    <source>
        <strain evidence="4 5">Q31a</strain>
    </source>
</reference>
<dbReference type="Proteomes" id="UP000318017">
    <property type="component" value="Chromosome"/>
</dbReference>
<dbReference type="EC" id="3.4.17.19" evidence="1"/>
<dbReference type="CDD" id="cd06460">
    <property type="entry name" value="M32_Taq"/>
    <property type="match status" value="1"/>
</dbReference>
<dbReference type="Pfam" id="PF02074">
    <property type="entry name" value="Peptidase_M32"/>
    <property type="match status" value="1"/>
</dbReference>
<dbReference type="SUPFAM" id="SSF55486">
    <property type="entry name" value="Metalloproteases ('zincins'), catalytic domain"/>
    <property type="match status" value="1"/>
</dbReference>
<dbReference type="PROSITE" id="PS52034">
    <property type="entry name" value="PEPTIDASE_M32"/>
    <property type="match status" value="1"/>
</dbReference>
<sequence>MSKPQDVASTDFAHVFAHVRDTALLESTSALLEWDERTGLPAAAGGYRAEQLTYLCGVIHQRKTDSRYGELLATLRQSDLAQDTTSQVGATIARLHKDFQRNTRLPIDLVQAISKATVLGQQAWEKARAANDWAYFQPYMTEIFLLRRREAELLAEEGGSLYDALLDQYEEGARSEQLTAIFANLRDELVRLVQELADAPHRPTGKSWERAVPVAQQREVSRWIAGRIGYSFERGRLDETSHPFCTTLGPDDCRILTRYQAEFFPSGFYGTLHEAGHGMYEQGLLADWYGLPPGMAASLGVHESQSRLWENFVGRSHAFWKWCFPEVAQRVGSAWQGLSAEDVYRDANLVEPSLVRVEADEVTYNLHILIRFEIEQQLMSGTLEVKDAPAAWNERYQHYLGIQPPSDRDGILQDVHWSAGLVGYFPTYSLGNLYAAQLMEAASDRLGDLDGLFEKGEFQPLLEWLQQEVHVQGFCLHPGTLVEKVCGKSLDAQPLVRYLRRKLEPVYGV</sequence>
<feature type="binding site" evidence="2">
    <location>
        <position position="303"/>
    </location>
    <ligand>
        <name>Zn(2+)</name>
        <dbReference type="ChEBI" id="CHEBI:29105"/>
        <note>catalytic</note>
    </ligand>
</feature>
<dbReference type="PIRSF" id="PIRSF006615">
    <property type="entry name" value="Zn_crbxpep_Taq"/>
    <property type="match status" value="1"/>
</dbReference>
<dbReference type="AlphaFoldDB" id="A0A518GGA2"/>
<comment type="catalytic activity">
    <reaction evidence="1">
        <text>Release of a C-terminal amino acid with broad specificity, except for -Pro.</text>
        <dbReference type="EC" id="3.4.17.19"/>
    </reaction>
</comment>
<feature type="binding site" evidence="2">
    <location>
        <position position="277"/>
    </location>
    <ligand>
        <name>Zn(2+)</name>
        <dbReference type="ChEBI" id="CHEBI:29105"/>
        <note>catalytic</note>
    </ligand>
</feature>
<feature type="binding site" evidence="2">
    <location>
        <position position="273"/>
    </location>
    <ligand>
        <name>Zn(2+)</name>
        <dbReference type="ChEBI" id="CHEBI:29105"/>
        <note>catalytic</note>
    </ligand>
</feature>
<dbReference type="GO" id="GO:0004181">
    <property type="term" value="F:metallocarboxypeptidase activity"/>
    <property type="evidence" value="ECO:0007669"/>
    <property type="project" value="UniProtKB-UniRule"/>
</dbReference>
<keyword evidence="1" id="KW-0482">Metalloprotease</keyword>
<dbReference type="EMBL" id="CP036298">
    <property type="protein sequence ID" value="QDV27613.1"/>
    <property type="molecule type" value="Genomic_DNA"/>
</dbReference>
<dbReference type="GO" id="GO:0006508">
    <property type="term" value="P:proteolysis"/>
    <property type="evidence" value="ECO:0007669"/>
    <property type="project" value="UniProtKB-UniRule"/>
</dbReference>
<dbReference type="GO" id="GO:0046872">
    <property type="term" value="F:metal ion binding"/>
    <property type="evidence" value="ECO:0007669"/>
    <property type="project" value="UniProtKB-KW"/>
</dbReference>
<gene>
    <name evidence="4" type="ORF">Q31a_60050</name>
</gene>
<comment type="cofactor">
    <cofactor evidence="2">
        <name>Zn(2+)</name>
        <dbReference type="ChEBI" id="CHEBI:29105"/>
    </cofactor>
    <text evidence="2">Binds 1 zinc ion per subunit.</text>
</comment>
<evidence type="ECO:0000313" key="4">
    <source>
        <dbReference type="EMBL" id="QDV27613.1"/>
    </source>
</evidence>
<comment type="function">
    <text evidence="1">Broad specificity carboxypetidase that releases amino acids sequentially from the C-terminus, including neutral, aromatic, polar and basic residues.</text>
</comment>
<dbReference type="PANTHER" id="PTHR34217">
    <property type="entry name" value="METAL-DEPENDENT CARBOXYPEPTIDASE"/>
    <property type="match status" value="1"/>
</dbReference>
<keyword evidence="5" id="KW-1185">Reference proteome</keyword>
<dbReference type="RefSeq" id="WP_145085268.1">
    <property type="nucleotide sequence ID" value="NZ_CP036298.1"/>
</dbReference>
<dbReference type="Gene3D" id="1.10.1370.30">
    <property type="match status" value="1"/>
</dbReference>
<proteinExistence type="inferred from homology"/>